<feature type="region of interest" description="Disordered" evidence="1">
    <location>
        <begin position="172"/>
        <end position="205"/>
    </location>
</feature>
<gene>
    <name evidence="2" type="ORF">F5891DRAFT_1182215</name>
</gene>
<comment type="caution">
    <text evidence="2">The sequence shown here is derived from an EMBL/GenBank/DDBJ whole genome shotgun (WGS) entry which is preliminary data.</text>
</comment>
<dbReference type="Proteomes" id="UP001195769">
    <property type="component" value="Unassembled WGS sequence"/>
</dbReference>
<accession>A0AAD4EIE7</accession>
<dbReference type="EMBL" id="JABBWK010000004">
    <property type="protein sequence ID" value="KAG1906805.1"/>
    <property type="molecule type" value="Genomic_DNA"/>
</dbReference>
<dbReference type="Pfam" id="PF18759">
    <property type="entry name" value="Plavaka"/>
    <property type="match status" value="1"/>
</dbReference>
<dbReference type="InterPro" id="IPR041078">
    <property type="entry name" value="Plavaka"/>
</dbReference>
<evidence type="ECO:0000313" key="2">
    <source>
        <dbReference type="EMBL" id="KAG1906805.1"/>
    </source>
</evidence>
<evidence type="ECO:0000313" key="3">
    <source>
        <dbReference type="Proteomes" id="UP001195769"/>
    </source>
</evidence>
<protein>
    <submittedName>
        <fullName evidence="2">Uncharacterized protein</fullName>
    </submittedName>
</protein>
<name>A0AAD4EIE7_9AGAM</name>
<evidence type="ECO:0000256" key="1">
    <source>
        <dbReference type="SAM" id="MobiDB-lite"/>
    </source>
</evidence>
<dbReference type="AlphaFoldDB" id="A0AAD4EIE7"/>
<feature type="compositionally biased region" description="Low complexity" evidence="1">
    <location>
        <begin position="191"/>
        <end position="205"/>
    </location>
</feature>
<reference evidence="2" key="1">
    <citation type="journal article" date="2020" name="New Phytol.">
        <title>Comparative genomics reveals dynamic genome evolution in host specialist ectomycorrhizal fungi.</title>
        <authorList>
            <person name="Lofgren L.A."/>
            <person name="Nguyen N.H."/>
            <person name="Vilgalys R."/>
            <person name="Ruytinx J."/>
            <person name="Liao H.L."/>
            <person name="Branco S."/>
            <person name="Kuo A."/>
            <person name="LaButti K."/>
            <person name="Lipzen A."/>
            <person name="Andreopoulos W."/>
            <person name="Pangilinan J."/>
            <person name="Riley R."/>
            <person name="Hundley H."/>
            <person name="Na H."/>
            <person name="Barry K."/>
            <person name="Grigoriev I.V."/>
            <person name="Stajich J.E."/>
            <person name="Kennedy P.G."/>
        </authorList>
    </citation>
    <scope>NUCLEOTIDE SEQUENCE</scope>
    <source>
        <strain evidence="2">FC203</strain>
    </source>
</reference>
<dbReference type="GeneID" id="64660430"/>
<feature type="region of interest" description="Disordered" evidence="1">
    <location>
        <begin position="250"/>
        <end position="276"/>
    </location>
</feature>
<proteinExistence type="predicted"/>
<dbReference type="RefSeq" id="XP_041232380.1">
    <property type="nucleotide sequence ID" value="XM_041366132.1"/>
</dbReference>
<keyword evidence="3" id="KW-1185">Reference proteome</keyword>
<sequence>MDGSLSSSPDVYLAAYSTNCTCGRSFAQLNAYANHQRTCRKRKKRLSNALTKAKEVWTTRKKLCKEDGHGEAAVFTSTSSCNATTRTSSGESRVRPPLDYEFSGSEFSSEQAAITVDRVEFGGNSGSGSELPMAGIEIEHNDICSPPEVSQAVEDPRSLAERRPRRLNRRLPARFRDILPQPLPPPIVEQAPSPAADTSSVSDTSSPLSCALRILRTLPNIFGLSRQYYSSRLPTHDPDEITTLENLTLTHSDPEGQDPSRPGHPMQDHDGGGEDLDAFYPYPNKSSFGLGDWFWNGGLQKSQKSFKELLRVICDPEFRLEDIRSTRWNLIDQQLGSSSEDAEGNMPFEGAGWKKSAINIKIPISNRADNPGIRDYLTADLYHRPLVSVIREKLANVKHDELFYYQPYELLWNRGRSERPIRVHGELYTSESFIQAHRELQESPPEPGCDLERVVVALMFWSDTTHLTSFSNSKLWPCYMFFGNESKY</sequence>
<organism evidence="2 3">
    <name type="scientific">Suillus fuscotomentosus</name>
    <dbReference type="NCBI Taxonomy" id="1912939"/>
    <lineage>
        <taxon>Eukaryota</taxon>
        <taxon>Fungi</taxon>
        <taxon>Dikarya</taxon>
        <taxon>Basidiomycota</taxon>
        <taxon>Agaricomycotina</taxon>
        <taxon>Agaricomycetes</taxon>
        <taxon>Agaricomycetidae</taxon>
        <taxon>Boletales</taxon>
        <taxon>Suillineae</taxon>
        <taxon>Suillaceae</taxon>
        <taxon>Suillus</taxon>
    </lineage>
</organism>